<dbReference type="VEuPathDB" id="FungiDB:RhiirFUN_026861"/>
<evidence type="ECO:0000259" key="1">
    <source>
        <dbReference type="Pfam" id="PF02399"/>
    </source>
</evidence>
<dbReference type="GO" id="GO:0003688">
    <property type="term" value="F:DNA replication origin binding"/>
    <property type="evidence" value="ECO:0007669"/>
    <property type="project" value="InterPro"/>
</dbReference>
<sequence>MRFFRIILFDHKSYMDIPKNSTANSYIPISMEQHKPSPNAPSNSRQVESLHQISIPSNYEPIDLLVIDEVESTLAQFSSGLHKHFSSAFAAFRWMLQTARHVICMDANLDLHTHNTLQLMRGKPMHLHWNQFSLARDDQFFFTTIFGDWIGSILKALSSGQKIVIPMNCLKDAKAIEELLRSRFSGKKIELYSNETLPSKKKEHFGDIHTYWSELDVLIYTPTVSADISFESVHFDAIFACFTDNSCDVETCRQMLARVRNLSTREHFICFRLVNTCHSLPVTTDAISQQLHDKRTGLYQTVSDVALQFEHTVNGGFISTKNERVKNLSKNDFMYRFVDLVAYTGARVNVLPTHDPDDVKAHQTSFRMIKTDLENAHCEAVASSPKITDVHAFDIYERLENEEDVTVQEKNSFKKFNLLNFYDFGEEISPEFVKNYSKPAVKQVFTNLENITRGKTVDEALLKMRDHELKSIQDDLLEKNIRELLPALKKHMDKFLYEFEVRKVNVDALSREKDREQFLKRSLVFINSVLRKIVAGHSERSDEVWLSLSSQFHTSMLRLNFSLNIYDDTGE</sequence>
<dbReference type="GO" id="GO:0005524">
    <property type="term" value="F:ATP binding"/>
    <property type="evidence" value="ECO:0007669"/>
    <property type="project" value="InterPro"/>
</dbReference>
<gene>
    <name evidence="2" type="ORF">GLOINDRAFT_83428</name>
</gene>
<dbReference type="AlphaFoldDB" id="U9SZ72"/>
<dbReference type="EMBL" id="KI296665">
    <property type="protein sequence ID" value="ESA01190.1"/>
    <property type="molecule type" value="Genomic_DNA"/>
</dbReference>
<protein>
    <recommendedName>
        <fullName evidence="1">Replication origin-binding protein domain-containing protein</fullName>
    </recommendedName>
</protein>
<dbReference type="Pfam" id="PF02399">
    <property type="entry name" value="Herpes_ori_bp"/>
    <property type="match status" value="1"/>
</dbReference>
<feature type="domain" description="Replication origin-binding protein" evidence="1">
    <location>
        <begin position="46"/>
        <end position="275"/>
    </location>
</feature>
<evidence type="ECO:0000313" key="2">
    <source>
        <dbReference type="EMBL" id="ESA01190.1"/>
    </source>
</evidence>
<dbReference type="GO" id="GO:0006260">
    <property type="term" value="P:DNA replication"/>
    <property type="evidence" value="ECO:0007669"/>
    <property type="project" value="InterPro"/>
</dbReference>
<dbReference type="InterPro" id="IPR003450">
    <property type="entry name" value="Replication_origin-bd"/>
</dbReference>
<dbReference type="HOGENOM" id="CLU_477467_0_0_1"/>
<accession>U9SZ72</accession>
<organism evidence="2">
    <name type="scientific">Rhizophagus irregularis (strain DAOM 181602 / DAOM 197198 / MUCL 43194)</name>
    <name type="common">Arbuscular mycorrhizal fungus</name>
    <name type="synonym">Glomus intraradices</name>
    <dbReference type="NCBI Taxonomy" id="747089"/>
    <lineage>
        <taxon>Eukaryota</taxon>
        <taxon>Fungi</taxon>
        <taxon>Fungi incertae sedis</taxon>
        <taxon>Mucoromycota</taxon>
        <taxon>Glomeromycotina</taxon>
        <taxon>Glomeromycetes</taxon>
        <taxon>Glomerales</taxon>
        <taxon>Glomeraceae</taxon>
        <taxon>Rhizophagus</taxon>
    </lineage>
</organism>
<reference evidence="2" key="1">
    <citation type="submission" date="2013-07" db="EMBL/GenBank/DDBJ databases">
        <title>The genome of an arbuscular mycorrhizal fungus provides insights into the evolution of the oldest plant symbiosis.</title>
        <authorList>
            <consortium name="DOE Joint Genome Institute"/>
            <person name="Tisserant E."/>
            <person name="Malbreil M."/>
            <person name="Kuo A."/>
            <person name="Kohler A."/>
            <person name="Symeonidi A."/>
            <person name="Balestrini R."/>
            <person name="Charron P."/>
            <person name="Duensing N."/>
            <person name="Frei-dit-Frey N."/>
            <person name="Gianinazzi-Pearson V."/>
            <person name="Gilbert B."/>
            <person name="Handa Y."/>
            <person name="Hijri M."/>
            <person name="Kaul R."/>
            <person name="Kawaguchi M."/>
            <person name="Krajinski F."/>
            <person name="Lammers P."/>
            <person name="Lapierre D."/>
            <person name="Masclaux F.G."/>
            <person name="Murat C."/>
            <person name="Morin E."/>
            <person name="Ndikumana S."/>
            <person name="Pagni M."/>
            <person name="Petitpierre D."/>
            <person name="Requena N."/>
            <person name="Rosikiewicz P."/>
            <person name="Riley R."/>
            <person name="Saito K."/>
            <person name="San Clemente H."/>
            <person name="Shapiro H."/>
            <person name="van Tuinen D."/>
            <person name="Becard G."/>
            <person name="Bonfante P."/>
            <person name="Paszkowski U."/>
            <person name="Shachar-Hill Y."/>
            <person name="Young J.P."/>
            <person name="Sanders I.R."/>
            <person name="Henrissat B."/>
            <person name="Rensing S.A."/>
            <person name="Grigoriev I.V."/>
            <person name="Corradi N."/>
            <person name="Roux C."/>
            <person name="Martin F."/>
        </authorList>
    </citation>
    <scope>NUCLEOTIDE SEQUENCE</scope>
    <source>
        <strain evidence="2">DAOM 197198</strain>
    </source>
</reference>
<name>U9SZ72_RHIID</name>
<proteinExistence type="predicted"/>